<evidence type="ECO:0000256" key="5">
    <source>
        <dbReference type="ARBA" id="ARBA00022692"/>
    </source>
</evidence>
<dbReference type="InterPro" id="IPR038770">
    <property type="entry name" value="Na+/solute_symporter_sf"/>
</dbReference>
<evidence type="ECO:0000256" key="7">
    <source>
        <dbReference type="ARBA" id="ARBA00023065"/>
    </source>
</evidence>
<dbReference type="AlphaFoldDB" id="A0A0U4PD87"/>
<feature type="transmembrane region" description="Helical" evidence="9">
    <location>
        <begin position="82"/>
        <end position="107"/>
    </location>
</feature>
<dbReference type="PANTHER" id="PTHR42751:SF3">
    <property type="entry name" value="SODIUM_GLUTAMATE SYMPORTER"/>
    <property type="match status" value="1"/>
</dbReference>
<evidence type="ECO:0000256" key="4">
    <source>
        <dbReference type="ARBA" id="ARBA00022449"/>
    </source>
</evidence>
<dbReference type="KEGG" id="por:APT59_21970"/>
<organism evidence="11 12">
    <name type="scientific">Pseudomonas oryzihabitans</name>
    <dbReference type="NCBI Taxonomy" id="47885"/>
    <lineage>
        <taxon>Bacteria</taxon>
        <taxon>Pseudomonadati</taxon>
        <taxon>Pseudomonadota</taxon>
        <taxon>Gammaproteobacteria</taxon>
        <taxon>Pseudomonadales</taxon>
        <taxon>Pseudomonadaceae</taxon>
        <taxon>Pseudomonas</taxon>
    </lineage>
</organism>
<feature type="transmembrane region" description="Helical" evidence="9">
    <location>
        <begin position="425"/>
        <end position="446"/>
    </location>
</feature>
<dbReference type="GO" id="GO:0015297">
    <property type="term" value="F:antiporter activity"/>
    <property type="evidence" value="ECO:0007669"/>
    <property type="project" value="UniProtKB-KW"/>
</dbReference>
<proteinExistence type="inferred from homology"/>
<dbReference type="GO" id="GO:1902600">
    <property type="term" value="P:proton transmembrane transport"/>
    <property type="evidence" value="ECO:0007669"/>
    <property type="project" value="InterPro"/>
</dbReference>
<comment type="similarity">
    <text evidence="2">Belongs to the monovalent cation:proton antiporter 2 (CPA2) transporter (TC 2.A.37) family.</text>
</comment>
<dbReference type="GO" id="GO:0016020">
    <property type="term" value="C:membrane"/>
    <property type="evidence" value="ECO:0007669"/>
    <property type="project" value="UniProtKB-SubCell"/>
</dbReference>
<dbReference type="Gene3D" id="1.20.1530.20">
    <property type="match status" value="1"/>
</dbReference>
<evidence type="ECO:0000259" key="10">
    <source>
        <dbReference type="Pfam" id="PF00999"/>
    </source>
</evidence>
<feature type="transmembrane region" description="Helical" evidence="9">
    <location>
        <begin position="298"/>
        <end position="320"/>
    </location>
</feature>
<accession>A0A0U4PD87</accession>
<keyword evidence="8 9" id="KW-0472">Membrane</keyword>
<dbReference type="RefSeq" id="WP_059316788.1">
    <property type="nucleotide sequence ID" value="NZ_CP013987.1"/>
</dbReference>
<evidence type="ECO:0000256" key="6">
    <source>
        <dbReference type="ARBA" id="ARBA00022989"/>
    </source>
</evidence>
<sequence>MHALAFIQDMAVIMLVAGVVTILFHRLKQPVVLGYILAGFIIGPHTPPFGLIHDEESIKTLAEVGVIFLMFSLGLEFSLRKLFRVGATAFIAAFLEISLMLWLGYQVGQMFGWSHMDSLFLGAILAISSTTIIVKALNELKMKHERFAQQIFGVLIVEDILGIGIIALLSGLAVSGSVEPGAVASTLGKLSLFMIVALVIGILLVPRLLAYVAKFESNEMLLITVLGLCFGFCLLVAKLEYSVVLGAFLIGAIMAESRQLLKIETLVEPLRDMFSAIFFVAIGLLLDPKVLVEYAWPITVISVAVVLGKILACSLGTLIAGNDGRTSLRVGMGLAQIGEFSFIIATLGITLGVTSHFLYPVAVAVSAVTTLLTPYLIKAADPLALWIGRWLPQPLQRVLGIYGEWLRSIQPQGEKAVLAGMMRRILLQVGINLSLVIAIFLGGAYFANGLAGWLGTWIADPDLQKACIWGGALLLSLPCLIAAYRKLKALAMLMAELSVRQNQAGRYTQPVRRLVSELIPLLSLAGILVLLAALSSSILPRGELLLLIGLVAVVVIAVLWRWFIRVHSRLQIAFIETLERDKGGQH</sequence>
<evidence type="ECO:0000256" key="9">
    <source>
        <dbReference type="SAM" id="Phobius"/>
    </source>
</evidence>
<dbReference type="EMBL" id="CP013987">
    <property type="protein sequence ID" value="ALZ86751.1"/>
    <property type="molecule type" value="Genomic_DNA"/>
</dbReference>
<feature type="transmembrane region" description="Helical" evidence="9">
    <location>
        <begin position="31"/>
        <end position="52"/>
    </location>
</feature>
<feature type="transmembrane region" description="Helical" evidence="9">
    <location>
        <begin position="544"/>
        <end position="564"/>
    </location>
</feature>
<dbReference type="InterPro" id="IPR006153">
    <property type="entry name" value="Cation/H_exchanger_TM"/>
</dbReference>
<feature type="transmembrane region" description="Helical" evidence="9">
    <location>
        <begin position="119"/>
        <end position="138"/>
    </location>
</feature>
<evidence type="ECO:0000256" key="3">
    <source>
        <dbReference type="ARBA" id="ARBA00022448"/>
    </source>
</evidence>
<dbReference type="Proteomes" id="UP000064137">
    <property type="component" value="Chromosome"/>
</dbReference>
<reference evidence="11 12" key="1">
    <citation type="submission" date="2016-01" db="EMBL/GenBank/DDBJ databases">
        <title>Annotation of Pseudomonas oryzihabitans USDA-ARS-USMARC-56511.</title>
        <authorList>
            <person name="Harhay G.P."/>
            <person name="Harhay D.M."/>
            <person name="Smith T.P.L."/>
            <person name="Bono J.L."/>
            <person name="Heaton M.P."/>
            <person name="Clawson M.L."/>
            <person name="Chitko-Mckown C.G."/>
            <person name="Capik S.F."/>
            <person name="DeDonder K.D."/>
            <person name="Apley M.D."/>
            <person name="Lubbers B.V."/>
            <person name="White B.J."/>
            <person name="Larson R.L."/>
        </authorList>
    </citation>
    <scope>NUCLEOTIDE SEQUENCE [LARGE SCALE GENOMIC DNA]</scope>
    <source>
        <strain evidence="11 12">USDA-ARS-USMARC-56511</strain>
    </source>
</reference>
<keyword evidence="3" id="KW-0813">Transport</keyword>
<dbReference type="PANTHER" id="PTHR42751">
    <property type="entry name" value="SODIUM/HYDROGEN EXCHANGER FAMILY/TRKA DOMAIN PROTEIN"/>
    <property type="match status" value="1"/>
</dbReference>
<keyword evidence="5 9" id="KW-0812">Transmembrane</keyword>
<protein>
    <submittedName>
        <fullName evidence="11">Potassium transporter</fullName>
    </submittedName>
</protein>
<name>A0A0U4PD87_9PSED</name>
<feature type="transmembrane region" description="Helical" evidence="9">
    <location>
        <begin position="58"/>
        <end position="75"/>
    </location>
</feature>
<feature type="transmembrane region" description="Helical" evidence="9">
    <location>
        <begin position="192"/>
        <end position="213"/>
    </location>
</feature>
<evidence type="ECO:0000256" key="8">
    <source>
        <dbReference type="ARBA" id="ARBA00023136"/>
    </source>
</evidence>
<evidence type="ECO:0000313" key="12">
    <source>
        <dbReference type="Proteomes" id="UP000064137"/>
    </source>
</evidence>
<keyword evidence="4" id="KW-0050">Antiport</keyword>
<dbReference type="OrthoDB" id="9781411at2"/>
<evidence type="ECO:0000313" key="11">
    <source>
        <dbReference type="EMBL" id="ALZ86751.1"/>
    </source>
</evidence>
<feature type="transmembrane region" description="Helical" evidence="9">
    <location>
        <begin position="220"/>
        <end position="237"/>
    </location>
</feature>
<evidence type="ECO:0000256" key="1">
    <source>
        <dbReference type="ARBA" id="ARBA00004141"/>
    </source>
</evidence>
<feature type="transmembrane region" description="Helical" evidence="9">
    <location>
        <begin position="273"/>
        <end position="292"/>
    </location>
</feature>
<feature type="transmembrane region" description="Helical" evidence="9">
    <location>
        <begin position="518"/>
        <end position="538"/>
    </location>
</feature>
<feature type="transmembrane region" description="Helical" evidence="9">
    <location>
        <begin position="150"/>
        <end position="172"/>
    </location>
</feature>
<keyword evidence="6 9" id="KW-1133">Transmembrane helix</keyword>
<feature type="domain" description="Cation/H+ exchanger transmembrane" evidence="10">
    <location>
        <begin position="14"/>
        <end position="377"/>
    </location>
</feature>
<gene>
    <name evidence="11" type="ORF">APT59_21970</name>
</gene>
<feature type="transmembrane region" description="Helical" evidence="9">
    <location>
        <begin position="6"/>
        <end position="24"/>
    </location>
</feature>
<feature type="transmembrane region" description="Helical" evidence="9">
    <location>
        <begin position="466"/>
        <end position="484"/>
    </location>
</feature>
<comment type="subcellular location">
    <subcellularLocation>
        <location evidence="1">Membrane</location>
        <topology evidence="1">Multi-pass membrane protein</topology>
    </subcellularLocation>
</comment>
<keyword evidence="7" id="KW-0406">Ion transport</keyword>
<dbReference type="Pfam" id="PF00999">
    <property type="entry name" value="Na_H_Exchanger"/>
    <property type="match status" value="1"/>
</dbReference>
<evidence type="ECO:0000256" key="2">
    <source>
        <dbReference type="ARBA" id="ARBA00005551"/>
    </source>
</evidence>